<dbReference type="GeneID" id="59337559"/>
<sequence length="83" mass="8446">MAPKRAPTATPTSSTSRSSAAAARSGGPPARQPEPGTVGGALRDTYDALTAQENRSVLKAVGFAGVAVAFFSSSWSEYLHPPA</sequence>
<feature type="region of interest" description="Disordered" evidence="1">
    <location>
        <begin position="1"/>
        <end position="41"/>
    </location>
</feature>
<dbReference type="AlphaFoldDB" id="A0A8H6CMT0"/>
<evidence type="ECO:0000313" key="3">
    <source>
        <dbReference type="Proteomes" id="UP000593566"/>
    </source>
</evidence>
<dbReference type="RefSeq" id="XP_037154851.1">
    <property type="nucleotide sequence ID" value="XM_037300025.1"/>
</dbReference>
<evidence type="ECO:0000313" key="2">
    <source>
        <dbReference type="EMBL" id="KAF6226298.1"/>
    </source>
</evidence>
<evidence type="ECO:0008006" key="4">
    <source>
        <dbReference type="Google" id="ProtNLM"/>
    </source>
</evidence>
<dbReference type="Proteomes" id="UP000593566">
    <property type="component" value="Unassembled WGS sequence"/>
</dbReference>
<comment type="caution">
    <text evidence="2">The sequence shown here is derived from an EMBL/GenBank/DDBJ whole genome shotgun (WGS) entry which is preliminary data.</text>
</comment>
<gene>
    <name evidence="2" type="ORF">HO133_009164</name>
</gene>
<dbReference type="EMBL" id="JACCJB010000006">
    <property type="protein sequence ID" value="KAF6226298.1"/>
    <property type="molecule type" value="Genomic_DNA"/>
</dbReference>
<reference evidence="2 3" key="1">
    <citation type="journal article" date="2020" name="Genomics">
        <title>Complete, high-quality genomes from long-read metagenomic sequencing of two wolf lichen thalli reveals enigmatic genome architecture.</title>
        <authorList>
            <person name="McKenzie S.K."/>
            <person name="Walston R.F."/>
            <person name="Allen J.L."/>
        </authorList>
    </citation>
    <scope>NUCLEOTIDE SEQUENCE [LARGE SCALE GENOMIC DNA]</scope>
    <source>
        <strain evidence="2">WasteWater1</strain>
    </source>
</reference>
<keyword evidence="3" id="KW-1185">Reference proteome</keyword>
<name>A0A8H6CMT0_9LECA</name>
<protein>
    <recommendedName>
        <fullName evidence="4">TOM core complex subunit Tom6</fullName>
    </recommendedName>
</protein>
<proteinExistence type="predicted"/>
<organism evidence="2 3">
    <name type="scientific">Letharia lupina</name>
    <dbReference type="NCBI Taxonomy" id="560253"/>
    <lineage>
        <taxon>Eukaryota</taxon>
        <taxon>Fungi</taxon>
        <taxon>Dikarya</taxon>
        <taxon>Ascomycota</taxon>
        <taxon>Pezizomycotina</taxon>
        <taxon>Lecanoromycetes</taxon>
        <taxon>OSLEUM clade</taxon>
        <taxon>Lecanoromycetidae</taxon>
        <taxon>Lecanorales</taxon>
        <taxon>Lecanorineae</taxon>
        <taxon>Parmeliaceae</taxon>
        <taxon>Letharia</taxon>
    </lineage>
</organism>
<feature type="compositionally biased region" description="Low complexity" evidence="1">
    <location>
        <begin position="1"/>
        <end position="29"/>
    </location>
</feature>
<evidence type="ECO:0000256" key="1">
    <source>
        <dbReference type="SAM" id="MobiDB-lite"/>
    </source>
</evidence>
<accession>A0A8H6CMT0</accession>